<keyword evidence="4" id="KW-1185">Reference proteome</keyword>
<dbReference type="Pfam" id="PF04375">
    <property type="entry name" value="HemX"/>
    <property type="match status" value="1"/>
</dbReference>
<proteinExistence type="predicted"/>
<evidence type="ECO:0000256" key="1">
    <source>
        <dbReference type="SAM" id="MobiDB-lite"/>
    </source>
</evidence>
<keyword evidence="2" id="KW-0472">Membrane</keyword>
<dbReference type="RefSeq" id="WP_096458302.1">
    <property type="nucleotide sequence ID" value="NZ_AP014936.1"/>
</dbReference>
<gene>
    <name evidence="3" type="ORF">SVA_0500</name>
</gene>
<dbReference type="OrthoDB" id="5739852at2"/>
<protein>
    <submittedName>
        <fullName evidence="3">Uroporphyrin-III methyltransferase</fullName>
    </submittedName>
</protein>
<evidence type="ECO:0000313" key="3">
    <source>
        <dbReference type="EMBL" id="BAU47081.1"/>
    </source>
</evidence>
<reference evidence="3 4" key="1">
    <citation type="submission" date="2015-08" db="EMBL/GenBank/DDBJ databases">
        <title>Complete genome sequence of Sulfurifustis variabilis.</title>
        <authorList>
            <person name="Miura A."/>
            <person name="Kojima H."/>
            <person name="Fukui M."/>
        </authorList>
    </citation>
    <scope>NUCLEOTIDE SEQUENCE [LARGE SCALE GENOMIC DNA]</scope>
    <source>
        <strain evidence="4">skN76</strain>
    </source>
</reference>
<dbReference type="Proteomes" id="UP000218899">
    <property type="component" value="Chromosome"/>
</dbReference>
<dbReference type="InterPro" id="IPR007470">
    <property type="entry name" value="HemX"/>
</dbReference>
<dbReference type="GO" id="GO:0032259">
    <property type="term" value="P:methylation"/>
    <property type="evidence" value="ECO:0007669"/>
    <property type="project" value="UniProtKB-KW"/>
</dbReference>
<evidence type="ECO:0000256" key="2">
    <source>
        <dbReference type="SAM" id="Phobius"/>
    </source>
</evidence>
<keyword evidence="3" id="KW-0489">Methyltransferase</keyword>
<dbReference type="GO" id="GO:0008168">
    <property type="term" value="F:methyltransferase activity"/>
    <property type="evidence" value="ECO:0007669"/>
    <property type="project" value="UniProtKB-KW"/>
</dbReference>
<organism evidence="3 4">
    <name type="scientific">Sulfurifustis variabilis</name>
    <dbReference type="NCBI Taxonomy" id="1675686"/>
    <lineage>
        <taxon>Bacteria</taxon>
        <taxon>Pseudomonadati</taxon>
        <taxon>Pseudomonadota</taxon>
        <taxon>Gammaproteobacteria</taxon>
        <taxon>Acidiferrobacterales</taxon>
        <taxon>Acidiferrobacteraceae</taxon>
        <taxon>Sulfurifustis</taxon>
    </lineage>
</organism>
<feature type="region of interest" description="Disordered" evidence="1">
    <location>
        <begin position="1"/>
        <end position="37"/>
    </location>
</feature>
<keyword evidence="2" id="KW-0812">Transmembrane</keyword>
<feature type="compositionally biased region" description="Basic and acidic residues" evidence="1">
    <location>
        <begin position="21"/>
        <end position="36"/>
    </location>
</feature>
<dbReference type="PANTHER" id="PTHR38043">
    <property type="entry name" value="PROTEIN HEMX"/>
    <property type="match status" value="1"/>
</dbReference>
<dbReference type="PANTHER" id="PTHR38043:SF1">
    <property type="entry name" value="PROTEIN HEMX"/>
    <property type="match status" value="1"/>
</dbReference>
<dbReference type="KEGG" id="sva:SVA_0500"/>
<sequence length="352" mass="39007">MNAEQTPSSSDKESPPASNRSRADVSPGKRTDDRPRTGRVSSGLALILATIAVLGTGYLWYTLVYQRQDLLQADVTGTLARLDSESQDLRKKLAEAGDQLALAVETQDTMKTAIEKIQADLGRNRAEWIVSEAEQLLLIANRRLQLARDVSSALAALRAADRQIELLASPALLPVRRELAREITLLESVERTDVAGISLKLGTLADTVDRLPLARELQVAVAQAPQVDSGAASDSPAREMWRDLLSLVRIRHHEAAQKPLLPPEQQYFVRENLRLMLLGAQHALLQSHVATYRQNLETAEGWVQEYFDPESQTVAVVKSDLEKLRATAVMTEMPDISASLEMLRKVSRRREP</sequence>
<dbReference type="AlphaFoldDB" id="A0A1B4VAM0"/>
<accession>A0A1B4VAM0</accession>
<keyword evidence="2" id="KW-1133">Transmembrane helix</keyword>
<dbReference type="EMBL" id="AP014936">
    <property type="protein sequence ID" value="BAU47081.1"/>
    <property type="molecule type" value="Genomic_DNA"/>
</dbReference>
<feature type="transmembrane region" description="Helical" evidence="2">
    <location>
        <begin position="40"/>
        <end position="61"/>
    </location>
</feature>
<keyword evidence="3" id="KW-0808">Transferase</keyword>
<evidence type="ECO:0000313" key="4">
    <source>
        <dbReference type="Proteomes" id="UP000218899"/>
    </source>
</evidence>
<name>A0A1B4VAM0_9GAMM</name>